<organism evidence="2 3">
    <name type="scientific">Araneus ventricosus</name>
    <name type="common">Orbweaver spider</name>
    <name type="synonym">Epeira ventricosa</name>
    <dbReference type="NCBI Taxonomy" id="182803"/>
    <lineage>
        <taxon>Eukaryota</taxon>
        <taxon>Metazoa</taxon>
        <taxon>Ecdysozoa</taxon>
        <taxon>Arthropoda</taxon>
        <taxon>Chelicerata</taxon>
        <taxon>Arachnida</taxon>
        <taxon>Araneae</taxon>
        <taxon>Araneomorphae</taxon>
        <taxon>Entelegynae</taxon>
        <taxon>Araneoidea</taxon>
        <taxon>Araneidae</taxon>
        <taxon>Araneus</taxon>
    </lineage>
</organism>
<gene>
    <name evidence="2" type="ORF">AVEN_186180_1</name>
</gene>
<evidence type="ECO:0000313" key="3">
    <source>
        <dbReference type="Proteomes" id="UP000499080"/>
    </source>
</evidence>
<evidence type="ECO:0000313" key="2">
    <source>
        <dbReference type="EMBL" id="GBM51891.1"/>
    </source>
</evidence>
<accession>A0A4Y2GET1</accession>
<feature type="region of interest" description="Disordered" evidence="1">
    <location>
        <begin position="1"/>
        <end position="30"/>
    </location>
</feature>
<name>A0A4Y2GET1_ARAVE</name>
<keyword evidence="3" id="KW-1185">Reference proteome</keyword>
<proteinExistence type="predicted"/>
<dbReference type="AlphaFoldDB" id="A0A4Y2GET1"/>
<reference evidence="2 3" key="1">
    <citation type="journal article" date="2019" name="Sci. Rep.">
        <title>Orb-weaving spider Araneus ventricosus genome elucidates the spidroin gene catalogue.</title>
        <authorList>
            <person name="Kono N."/>
            <person name="Nakamura H."/>
            <person name="Ohtoshi R."/>
            <person name="Moran D.A.P."/>
            <person name="Shinohara A."/>
            <person name="Yoshida Y."/>
            <person name="Fujiwara M."/>
            <person name="Mori M."/>
            <person name="Tomita M."/>
            <person name="Arakawa K."/>
        </authorList>
    </citation>
    <scope>NUCLEOTIDE SEQUENCE [LARGE SCALE GENOMIC DNA]</scope>
</reference>
<feature type="compositionally biased region" description="Low complexity" evidence="1">
    <location>
        <begin position="10"/>
        <end position="19"/>
    </location>
</feature>
<sequence length="190" mass="21808">MIAHFRDEQSSASFSSAQQYEHESARDFSVPLQSLGNKSFPEEEESELSDRFRAKMLLSQFRSRLKQAIKAPVIVHDTSSFKEAVEFSIRIEKYQKLVCPNINVINTSQESELQMLKNQQNECSSKIELLVQQMALLNEQLSNLQSIGENRYNFIFAQDISELGQCNLIKHEIHLSDPIPIRQKPYSGPT</sequence>
<dbReference type="Proteomes" id="UP000499080">
    <property type="component" value="Unassembled WGS sequence"/>
</dbReference>
<protein>
    <submittedName>
        <fullName evidence="2">Uncharacterized protein</fullName>
    </submittedName>
</protein>
<dbReference type="EMBL" id="BGPR01001354">
    <property type="protein sequence ID" value="GBM51891.1"/>
    <property type="molecule type" value="Genomic_DNA"/>
</dbReference>
<evidence type="ECO:0000256" key="1">
    <source>
        <dbReference type="SAM" id="MobiDB-lite"/>
    </source>
</evidence>
<comment type="caution">
    <text evidence="2">The sequence shown here is derived from an EMBL/GenBank/DDBJ whole genome shotgun (WGS) entry which is preliminary data.</text>
</comment>
<dbReference type="OrthoDB" id="6780827at2759"/>